<feature type="transmembrane region" description="Helical" evidence="1">
    <location>
        <begin position="50"/>
        <end position="72"/>
    </location>
</feature>
<evidence type="ECO:0000313" key="4">
    <source>
        <dbReference type="Proteomes" id="UP001165740"/>
    </source>
</evidence>
<dbReference type="RefSeq" id="XP_055879838.1">
    <property type="nucleotide sequence ID" value="XM_056023863.1"/>
</dbReference>
<dbReference type="OrthoDB" id="10414787at2759"/>
<dbReference type="VEuPathDB" id="VectorBase:BGLAX_031388"/>
<dbReference type="VEuPathDB" id="VectorBase:BGLB025071"/>
<dbReference type="EnsemblMetazoa" id="BGLB025071-RA">
    <property type="protein sequence ID" value="BGLB025071-PA"/>
    <property type="gene ID" value="BGLB025071"/>
</dbReference>
<evidence type="ECO:0000313" key="3">
    <source>
        <dbReference type="Proteomes" id="UP000076420"/>
    </source>
</evidence>
<protein>
    <submittedName>
        <fullName evidence="5">Uncharacterized protein LOC106056882</fullName>
    </submittedName>
</protein>
<proteinExistence type="predicted"/>
<keyword evidence="4" id="KW-1185">Reference proteome</keyword>
<gene>
    <name evidence="2" type="primary">106056882</name>
    <name evidence="5" type="synonym">LOC106056882</name>
</gene>
<sequence>MYMITGEMLPLFMAMVVVVPLTYQAIHGILERQFQFHTVLSIYLLRPMEIMLSIMMFPTAISYVFVMAIYMAMKETVSLTSNVVDVIVSSKYLYRALYVFLFLNIYLLTIAIAICIIKFVLNVIIEY</sequence>
<evidence type="ECO:0000313" key="2">
    <source>
        <dbReference type="EnsemblMetazoa" id="BGLB025071-PA"/>
    </source>
</evidence>
<keyword evidence="1" id="KW-0812">Transmembrane</keyword>
<name>A0A2C9KYN4_BIOGL</name>
<reference evidence="2" key="1">
    <citation type="submission" date="2020-05" db="UniProtKB">
        <authorList>
            <consortium name="EnsemblMetazoa"/>
        </authorList>
    </citation>
    <scope>IDENTIFICATION</scope>
    <source>
        <strain evidence="2">BB02</strain>
    </source>
</reference>
<evidence type="ECO:0000256" key="1">
    <source>
        <dbReference type="SAM" id="Phobius"/>
    </source>
</evidence>
<dbReference type="Proteomes" id="UP000076420">
    <property type="component" value="Unassembled WGS sequence"/>
</dbReference>
<dbReference type="Proteomes" id="UP001165740">
    <property type="component" value="Chromosome 3"/>
</dbReference>
<feature type="transmembrane region" description="Helical" evidence="1">
    <location>
        <begin position="12"/>
        <end position="30"/>
    </location>
</feature>
<dbReference type="AlphaFoldDB" id="A0A2C9KYN4"/>
<evidence type="ECO:0000313" key="5">
    <source>
        <dbReference type="RefSeq" id="XP_055879838.1"/>
    </source>
</evidence>
<organism evidence="2 3">
    <name type="scientific">Biomphalaria glabrata</name>
    <name type="common">Bloodfluke planorb</name>
    <name type="synonym">Freshwater snail</name>
    <dbReference type="NCBI Taxonomy" id="6526"/>
    <lineage>
        <taxon>Eukaryota</taxon>
        <taxon>Metazoa</taxon>
        <taxon>Spiralia</taxon>
        <taxon>Lophotrochozoa</taxon>
        <taxon>Mollusca</taxon>
        <taxon>Gastropoda</taxon>
        <taxon>Heterobranchia</taxon>
        <taxon>Euthyneura</taxon>
        <taxon>Panpulmonata</taxon>
        <taxon>Hygrophila</taxon>
        <taxon>Lymnaeoidea</taxon>
        <taxon>Planorbidae</taxon>
        <taxon>Biomphalaria</taxon>
    </lineage>
</organism>
<reference evidence="5" key="2">
    <citation type="submission" date="2025-04" db="UniProtKB">
        <authorList>
            <consortium name="RefSeq"/>
        </authorList>
    </citation>
    <scope>IDENTIFICATION</scope>
</reference>
<feature type="transmembrane region" description="Helical" evidence="1">
    <location>
        <begin position="92"/>
        <end position="121"/>
    </location>
</feature>
<dbReference type="KEGG" id="bgt:106056882"/>
<accession>A0A2C9KYN4</accession>
<dbReference type="OMA" id="IAICIIK"/>
<keyword evidence="1" id="KW-0472">Membrane</keyword>
<keyword evidence="1" id="KW-1133">Transmembrane helix</keyword>